<dbReference type="Proteomes" id="UP000189670">
    <property type="component" value="Unassembled WGS sequence"/>
</dbReference>
<dbReference type="PANTHER" id="PTHR10098">
    <property type="entry name" value="RAPSYN-RELATED"/>
    <property type="match status" value="1"/>
</dbReference>
<dbReference type="InterPro" id="IPR011990">
    <property type="entry name" value="TPR-like_helical_dom_sf"/>
</dbReference>
<evidence type="ECO:0000313" key="2">
    <source>
        <dbReference type="EMBL" id="ETR73322.1"/>
    </source>
</evidence>
<protein>
    <submittedName>
        <fullName evidence="2">TPR domain-containing protein</fullName>
    </submittedName>
</protein>
<dbReference type="Pfam" id="PF12770">
    <property type="entry name" value="CHAT"/>
    <property type="match status" value="1"/>
</dbReference>
<comment type="caution">
    <text evidence="2">The sequence shown here is derived from an EMBL/GenBank/DDBJ whole genome shotgun (WGS) entry which is preliminary data.</text>
</comment>
<name>A0A1V1PEJ0_9BACT</name>
<dbReference type="Pfam" id="PF13181">
    <property type="entry name" value="TPR_8"/>
    <property type="match status" value="1"/>
</dbReference>
<dbReference type="SMART" id="SM00028">
    <property type="entry name" value="TPR"/>
    <property type="match status" value="4"/>
</dbReference>
<dbReference type="EMBL" id="ATBP01000072">
    <property type="protein sequence ID" value="ETR73322.1"/>
    <property type="molecule type" value="Genomic_DNA"/>
</dbReference>
<accession>A0A1V1PEJ0</accession>
<gene>
    <name evidence="2" type="ORF">OMM_01055</name>
</gene>
<feature type="domain" description="CHAT" evidence="1">
    <location>
        <begin position="488"/>
        <end position="753"/>
    </location>
</feature>
<evidence type="ECO:0000313" key="3">
    <source>
        <dbReference type="Proteomes" id="UP000189670"/>
    </source>
</evidence>
<proteinExistence type="predicted"/>
<reference evidence="3" key="1">
    <citation type="submission" date="2012-11" db="EMBL/GenBank/DDBJ databases">
        <authorList>
            <person name="Lucero-Rivera Y.E."/>
            <person name="Tovar-Ramirez D."/>
        </authorList>
    </citation>
    <scope>NUCLEOTIDE SEQUENCE [LARGE SCALE GENOMIC DNA]</scope>
    <source>
        <strain evidence="3">Araruama</strain>
    </source>
</reference>
<dbReference type="InterPro" id="IPR024983">
    <property type="entry name" value="CHAT_dom"/>
</dbReference>
<evidence type="ECO:0000259" key="1">
    <source>
        <dbReference type="Pfam" id="PF12770"/>
    </source>
</evidence>
<organism evidence="2 3">
    <name type="scientific">Candidatus Magnetoglobus multicellularis str. Araruama</name>
    <dbReference type="NCBI Taxonomy" id="890399"/>
    <lineage>
        <taxon>Bacteria</taxon>
        <taxon>Pseudomonadati</taxon>
        <taxon>Thermodesulfobacteriota</taxon>
        <taxon>Desulfobacteria</taxon>
        <taxon>Desulfobacterales</taxon>
        <taxon>Desulfobacteraceae</taxon>
        <taxon>Candidatus Magnetoglobus</taxon>
    </lineage>
</organism>
<dbReference type="AlphaFoldDB" id="A0A1V1PEJ0"/>
<sequence>MGTIFVCILLGSNHSIADDALFQKGVNLYQKGELKQSGLIFKELLEQMDIHDNVVKYVEVVTYLGNIYQDLGYHQRSIELIEPVLHDVEKTEHKVAHVRLLSQLGDLHFSLGQMGKVIDYFLKAVEEAKKTENSELIASVYNNVANALAVDKDYKTAGFLFEEALVQLEKSTDDDLRATILINLLRLEYAQKNYKTVVANLEGVILQIAAMKDSHQKVNNLISISLFIKSLRQQLNLQNDTTLQKSMFVALSNAQVIAQELSDHRNASYANGYMAQLYENEKRYAEALRLTRSAVFHAELCNAPEALYLWQWQLGRLFKAQGKVDQAQKAYNKSIQTLNPIRQELFIGYRTKQDFFNTNVKPVYLGLAELILDKAESVQDPVQKEKYLMEARNTMETLKTAELEDFFKDECVAAKSTNDNKLVRSPEHTAILYPITLKSKLAILVTLPNEMHYVAVPLDLSELSEKILTYRKKLQTRPNNRFLYDSMQIYDWVIRPVEDKLKENDVTTLVIAPDGVLRLIPFSTLYDSELFLIQKYAISTIPAISLTDASPMDKENCEILLGGLAEGRQGFSPLPSVPAELRDIKKIMSSKILIKDKVFTIPNITETFKNNEYSIVHIATHGVFGGAPETSFLLTYESKLNMNLLEQLIGLSKYRKQKVELLTLSACQTALGNERAAMGLAGVAVKAGVKGVIATLWFVDDECTSIAIREFYRQLRKPELTKAQAMQNVQKILIGQRRYWHPLYWAPFLVIGNWM</sequence>
<dbReference type="PANTHER" id="PTHR10098:SF112">
    <property type="entry name" value="SLR0380 PROTEIN"/>
    <property type="match status" value="1"/>
</dbReference>
<dbReference type="InterPro" id="IPR019734">
    <property type="entry name" value="TPR_rpt"/>
</dbReference>
<dbReference type="SUPFAM" id="SSF48452">
    <property type="entry name" value="TPR-like"/>
    <property type="match status" value="2"/>
</dbReference>
<dbReference type="Gene3D" id="1.25.40.10">
    <property type="entry name" value="Tetratricopeptide repeat domain"/>
    <property type="match status" value="2"/>
</dbReference>